<dbReference type="GO" id="GO:0090729">
    <property type="term" value="F:toxin activity"/>
    <property type="evidence" value="ECO:0007669"/>
    <property type="project" value="UniProtKB-KW"/>
</dbReference>
<comment type="cofactor">
    <cofactor evidence="1 8">
        <name>Mg(2+)</name>
        <dbReference type="ChEBI" id="CHEBI:18420"/>
    </cofactor>
</comment>
<dbReference type="InterPro" id="IPR029060">
    <property type="entry name" value="PIN-like_dom_sf"/>
</dbReference>
<keyword evidence="5 8" id="KW-0378">Hydrolase</keyword>
<dbReference type="Proteomes" id="UP000697998">
    <property type="component" value="Unassembled WGS sequence"/>
</dbReference>
<feature type="binding site" evidence="8">
    <location>
        <position position="5"/>
    </location>
    <ligand>
        <name>Mg(2+)</name>
        <dbReference type="ChEBI" id="CHEBI:18420"/>
    </ligand>
</feature>
<dbReference type="PANTHER" id="PTHR33653:SF1">
    <property type="entry name" value="RIBONUCLEASE VAPC2"/>
    <property type="match status" value="1"/>
</dbReference>
<evidence type="ECO:0000259" key="9">
    <source>
        <dbReference type="Pfam" id="PF01850"/>
    </source>
</evidence>
<dbReference type="Gene3D" id="3.40.50.1010">
    <property type="entry name" value="5'-nuclease"/>
    <property type="match status" value="1"/>
</dbReference>
<dbReference type="InterPro" id="IPR022907">
    <property type="entry name" value="VapC_family"/>
</dbReference>
<dbReference type="InterPro" id="IPR002716">
    <property type="entry name" value="PIN_dom"/>
</dbReference>
<comment type="function">
    <text evidence="8">Toxic component of a toxin-antitoxin (TA) system. An RNase.</text>
</comment>
<dbReference type="GO" id="GO:0004540">
    <property type="term" value="F:RNA nuclease activity"/>
    <property type="evidence" value="ECO:0007669"/>
    <property type="project" value="InterPro"/>
</dbReference>
<proteinExistence type="inferred from homology"/>
<comment type="caution">
    <text evidence="10">The sequence shown here is derived from an EMBL/GenBank/DDBJ whole genome shotgun (WGS) entry which is preliminary data.</text>
</comment>
<evidence type="ECO:0000256" key="5">
    <source>
        <dbReference type="ARBA" id="ARBA00022801"/>
    </source>
</evidence>
<dbReference type="AlphaFoldDB" id="A0A935UE15"/>
<dbReference type="Pfam" id="PF01850">
    <property type="entry name" value="PIN"/>
    <property type="match status" value="1"/>
</dbReference>
<dbReference type="SUPFAM" id="SSF88723">
    <property type="entry name" value="PIN domain-like"/>
    <property type="match status" value="1"/>
</dbReference>
<evidence type="ECO:0000313" key="11">
    <source>
        <dbReference type="Proteomes" id="UP000697998"/>
    </source>
</evidence>
<accession>A0A935UE15</accession>
<dbReference type="PANTHER" id="PTHR33653">
    <property type="entry name" value="RIBONUCLEASE VAPC2"/>
    <property type="match status" value="1"/>
</dbReference>
<dbReference type="GO" id="GO:0016787">
    <property type="term" value="F:hydrolase activity"/>
    <property type="evidence" value="ECO:0007669"/>
    <property type="project" value="UniProtKB-KW"/>
</dbReference>
<evidence type="ECO:0000256" key="4">
    <source>
        <dbReference type="ARBA" id="ARBA00022723"/>
    </source>
</evidence>
<protein>
    <recommendedName>
        <fullName evidence="8">Ribonuclease VapC</fullName>
        <shortName evidence="8">RNase VapC</shortName>
        <ecNumber evidence="8">3.1.-.-</ecNumber>
    </recommendedName>
    <alternativeName>
        <fullName evidence="8">Toxin VapC</fullName>
    </alternativeName>
</protein>
<name>A0A935UE15_9PROT</name>
<dbReference type="EC" id="3.1.-.-" evidence="8"/>
<reference evidence="10 11" key="1">
    <citation type="submission" date="2020-10" db="EMBL/GenBank/DDBJ databases">
        <title>Connecting structure to function with the recovery of over 1000 high-quality activated sludge metagenome-assembled genomes encoding full-length rRNA genes using long-read sequencing.</title>
        <authorList>
            <person name="Singleton C.M."/>
            <person name="Petriglieri F."/>
            <person name="Kristensen J.M."/>
            <person name="Kirkegaard R.H."/>
            <person name="Michaelsen T.Y."/>
            <person name="Andersen M.H."/>
            <person name="Karst S.M."/>
            <person name="Dueholm M.S."/>
            <person name="Nielsen P.H."/>
            <person name="Albertsen M."/>
        </authorList>
    </citation>
    <scope>NUCLEOTIDE SEQUENCE [LARGE SCALE GENOMIC DNA]</scope>
    <source>
        <strain evidence="10">EsbW_18-Q3-R4-48_BATAC.285</strain>
    </source>
</reference>
<keyword evidence="6 8" id="KW-0460">Magnesium</keyword>
<evidence type="ECO:0000256" key="2">
    <source>
        <dbReference type="ARBA" id="ARBA00022649"/>
    </source>
</evidence>
<sequence length="139" mass="15146">MIVLDTNVVSECMRPAPHGRVIGWLALQPRSGLFTTTVVEGEILYGVRVLPDGARRDALLLAVRAIFAEDFAGRVLSFDRDAADVYAEIAAVRKKAGKPISQFDAMIAAVVRSRGACLATRNTRDFVDCGIELVDPWLT</sequence>
<evidence type="ECO:0000256" key="1">
    <source>
        <dbReference type="ARBA" id="ARBA00001946"/>
    </source>
</evidence>
<keyword evidence="8" id="KW-0800">Toxin</keyword>
<dbReference type="EMBL" id="JADJMH010000001">
    <property type="protein sequence ID" value="MBK7673461.1"/>
    <property type="molecule type" value="Genomic_DNA"/>
</dbReference>
<dbReference type="GO" id="GO:0000287">
    <property type="term" value="F:magnesium ion binding"/>
    <property type="evidence" value="ECO:0007669"/>
    <property type="project" value="UniProtKB-UniRule"/>
</dbReference>
<feature type="domain" description="PIN" evidence="9">
    <location>
        <begin position="2"/>
        <end position="124"/>
    </location>
</feature>
<dbReference type="InterPro" id="IPR050556">
    <property type="entry name" value="Type_II_TA_system_RNase"/>
</dbReference>
<feature type="binding site" evidence="8">
    <location>
        <position position="104"/>
    </location>
    <ligand>
        <name>Mg(2+)</name>
        <dbReference type="ChEBI" id="CHEBI:18420"/>
    </ligand>
</feature>
<evidence type="ECO:0000256" key="6">
    <source>
        <dbReference type="ARBA" id="ARBA00022842"/>
    </source>
</evidence>
<evidence type="ECO:0000256" key="3">
    <source>
        <dbReference type="ARBA" id="ARBA00022722"/>
    </source>
</evidence>
<dbReference type="CDD" id="cd18731">
    <property type="entry name" value="PIN_NgFitB-like"/>
    <property type="match status" value="1"/>
</dbReference>
<evidence type="ECO:0000313" key="10">
    <source>
        <dbReference type="EMBL" id="MBK7673461.1"/>
    </source>
</evidence>
<gene>
    <name evidence="8" type="primary">vapC</name>
    <name evidence="10" type="ORF">IPJ27_01095</name>
</gene>
<dbReference type="HAMAP" id="MF_00265">
    <property type="entry name" value="VapC_Nob1"/>
    <property type="match status" value="1"/>
</dbReference>
<organism evidence="10 11">
    <name type="scientific">Candidatus Accumulibacter proximus</name>
    <dbReference type="NCBI Taxonomy" id="2954385"/>
    <lineage>
        <taxon>Bacteria</taxon>
        <taxon>Pseudomonadati</taxon>
        <taxon>Pseudomonadota</taxon>
        <taxon>Betaproteobacteria</taxon>
        <taxon>Candidatus Accumulibacter</taxon>
    </lineage>
</organism>
<keyword evidence="4 8" id="KW-0479">Metal-binding</keyword>
<keyword evidence="2 8" id="KW-1277">Toxin-antitoxin system</keyword>
<evidence type="ECO:0000256" key="8">
    <source>
        <dbReference type="HAMAP-Rule" id="MF_00265"/>
    </source>
</evidence>
<keyword evidence="3 8" id="KW-0540">Nuclease</keyword>
<evidence type="ECO:0000256" key="7">
    <source>
        <dbReference type="ARBA" id="ARBA00038093"/>
    </source>
</evidence>
<comment type="similarity">
    <text evidence="7 8">Belongs to the PINc/VapC protein family.</text>
</comment>